<proteinExistence type="predicted"/>
<evidence type="ECO:0000313" key="11">
    <source>
        <dbReference type="Proteomes" id="UP000441208"/>
    </source>
</evidence>
<organism evidence="3 12">
    <name type="scientific">Phytophthora fragariae</name>
    <dbReference type="NCBI Taxonomy" id="53985"/>
    <lineage>
        <taxon>Eukaryota</taxon>
        <taxon>Sar</taxon>
        <taxon>Stramenopiles</taxon>
        <taxon>Oomycota</taxon>
        <taxon>Peronosporomycetes</taxon>
        <taxon>Peronosporales</taxon>
        <taxon>Peronosporaceae</taxon>
        <taxon>Phytophthora</taxon>
    </lineage>
</organism>
<accession>A0A6A3LP41</accession>
<dbReference type="EMBL" id="QXGE01000760">
    <property type="protein sequence ID" value="KAE9304286.1"/>
    <property type="molecule type" value="Genomic_DNA"/>
</dbReference>
<evidence type="ECO:0000313" key="9">
    <source>
        <dbReference type="Proteomes" id="UP000437068"/>
    </source>
</evidence>
<dbReference type="EMBL" id="QXGF01000713">
    <property type="protein sequence ID" value="KAE8936503.1"/>
    <property type="molecule type" value="Genomic_DNA"/>
</dbReference>
<protein>
    <submittedName>
        <fullName evidence="3">Uncharacterized protein</fullName>
    </submittedName>
</protein>
<dbReference type="EMBL" id="QXFW01000282">
    <property type="protein sequence ID" value="KAE9017603.1"/>
    <property type="molecule type" value="Genomic_DNA"/>
</dbReference>
<name>A0A6A3LP41_9STRA</name>
<dbReference type="EMBL" id="QXFZ01000503">
    <property type="protein sequence ID" value="KAE9113914.1"/>
    <property type="molecule type" value="Genomic_DNA"/>
</dbReference>
<evidence type="ECO:0000313" key="7">
    <source>
        <dbReference type="EMBL" id="KAE9304286.1"/>
    </source>
</evidence>
<comment type="caution">
    <text evidence="3">The sequence shown here is derived from an EMBL/GenBank/DDBJ whole genome shotgun (WGS) entry which is preliminary data.</text>
</comment>
<dbReference type="Proteomes" id="UP000488956">
    <property type="component" value="Unassembled WGS sequence"/>
</dbReference>
<dbReference type="Proteomes" id="UP000429523">
    <property type="component" value="Unassembled WGS sequence"/>
</dbReference>
<reference evidence="12 13" key="1">
    <citation type="submission" date="2018-09" db="EMBL/GenBank/DDBJ databases">
        <title>Genomic investigation of the strawberry pathogen Phytophthora fragariae indicates pathogenicity is determined by transcriptional variation in three key races.</title>
        <authorList>
            <person name="Adams T.M."/>
            <person name="Armitage A.D."/>
            <person name="Sobczyk M.K."/>
            <person name="Bates H.J."/>
            <person name="Dunwell J.M."/>
            <person name="Nellist C.F."/>
            <person name="Harrison R.J."/>
        </authorList>
    </citation>
    <scope>NUCLEOTIDE SEQUENCE [LARGE SCALE GENOMIC DNA]</scope>
    <source>
        <strain evidence="7 9">A4</strain>
        <strain evidence="6 10">NOV-5</strain>
        <strain evidence="5 11">NOV-71</strain>
        <strain evidence="2 8">NOV-9</strain>
        <strain evidence="4 13">ONT-3</strain>
        <strain evidence="3 12">SCRP245</strain>
    </source>
</reference>
<dbReference type="Proteomes" id="UP000440732">
    <property type="component" value="Unassembled WGS sequence"/>
</dbReference>
<gene>
    <name evidence="7" type="ORF">PF001_g13151</name>
    <name evidence="6" type="ORF">PF006_g13114</name>
    <name evidence="5" type="ORF">PF007_g10568</name>
    <name evidence="2" type="ORF">PF009_g13572</name>
    <name evidence="4" type="ORF">PF010_g13712</name>
    <name evidence="3" type="ORF">PF011_g6623</name>
</gene>
<evidence type="ECO:0000256" key="1">
    <source>
        <dbReference type="SAM" id="MobiDB-lite"/>
    </source>
</evidence>
<evidence type="ECO:0000313" key="2">
    <source>
        <dbReference type="EMBL" id="KAE8936503.1"/>
    </source>
</evidence>
<evidence type="ECO:0000313" key="3">
    <source>
        <dbReference type="EMBL" id="KAE9017603.1"/>
    </source>
</evidence>
<feature type="region of interest" description="Disordered" evidence="1">
    <location>
        <begin position="31"/>
        <end position="53"/>
    </location>
</feature>
<evidence type="ECO:0000313" key="10">
    <source>
        <dbReference type="Proteomes" id="UP000440732"/>
    </source>
</evidence>
<evidence type="ECO:0000313" key="13">
    <source>
        <dbReference type="Proteomes" id="UP000488956"/>
    </source>
</evidence>
<sequence>MDGDADEVLIGDETLKSLGINVDQLLEQLADKADPEEDEDNIEEEDLVGTTSEDEILERLDLMLADAIKEGFPQEFVQELREAVKTKTGIWRTKLGADPPAKLEPL</sequence>
<evidence type="ECO:0000313" key="5">
    <source>
        <dbReference type="EMBL" id="KAE9113914.1"/>
    </source>
</evidence>
<dbReference type="AlphaFoldDB" id="A0A6A3LP41"/>
<evidence type="ECO:0000313" key="12">
    <source>
        <dbReference type="Proteomes" id="UP000460718"/>
    </source>
</evidence>
<evidence type="ECO:0000313" key="4">
    <source>
        <dbReference type="EMBL" id="KAE9103503.1"/>
    </source>
</evidence>
<dbReference type="EMBL" id="QXFX01000816">
    <property type="protein sequence ID" value="KAE9103503.1"/>
    <property type="molecule type" value="Genomic_DNA"/>
</dbReference>
<dbReference type="Proteomes" id="UP000441208">
    <property type="component" value="Unassembled WGS sequence"/>
</dbReference>
<feature type="compositionally biased region" description="Acidic residues" evidence="1">
    <location>
        <begin position="34"/>
        <end position="53"/>
    </location>
</feature>
<dbReference type="EMBL" id="QXGA01000767">
    <property type="protein sequence ID" value="KAE9141652.1"/>
    <property type="molecule type" value="Genomic_DNA"/>
</dbReference>
<evidence type="ECO:0000313" key="8">
    <source>
        <dbReference type="Proteomes" id="UP000429523"/>
    </source>
</evidence>
<dbReference type="Proteomes" id="UP000437068">
    <property type="component" value="Unassembled WGS sequence"/>
</dbReference>
<evidence type="ECO:0000313" key="6">
    <source>
        <dbReference type="EMBL" id="KAE9141652.1"/>
    </source>
</evidence>
<dbReference type="Proteomes" id="UP000460718">
    <property type="component" value="Unassembled WGS sequence"/>
</dbReference>